<name>A0A6N2N3S6_SALVM</name>
<dbReference type="EMBL" id="CAADRP010002052">
    <property type="protein sequence ID" value="VFU60309.1"/>
    <property type="molecule type" value="Genomic_DNA"/>
</dbReference>
<gene>
    <name evidence="1" type="ORF">SVIM_LOCUS446984</name>
</gene>
<accession>A0A6N2N3S6</accession>
<reference evidence="1" key="1">
    <citation type="submission" date="2019-03" db="EMBL/GenBank/DDBJ databases">
        <authorList>
            <person name="Mank J."/>
            <person name="Almeida P."/>
        </authorList>
    </citation>
    <scope>NUCLEOTIDE SEQUENCE</scope>
    <source>
        <strain evidence="1">78183</strain>
    </source>
</reference>
<evidence type="ECO:0000313" key="1">
    <source>
        <dbReference type="EMBL" id="VFU60309.1"/>
    </source>
</evidence>
<sequence length="151" mass="17613">MYSAMEAQESCGRRWQFRIFLGFFLAVMVKTSPFLHGLHPRTFHHHLPPCKDHDGVQPIRTIYNLQNISLAHYRQGNKNHFIYTHQIISAHHLSQALQHELVRACFGRRRATTPYKIACCVFMYETVLLMHKGGPPAKLVYNWADRGAWLI</sequence>
<proteinExistence type="predicted"/>
<organism evidence="1">
    <name type="scientific">Salix viminalis</name>
    <name type="common">Common osier</name>
    <name type="synonym">Basket willow</name>
    <dbReference type="NCBI Taxonomy" id="40686"/>
    <lineage>
        <taxon>Eukaryota</taxon>
        <taxon>Viridiplantae</taxon>
        <taxon>Streptophyta</taxon>
        <taxon>Embryophyta</taxon>
        <taxon>Tracheophyta</taxon>
        <taxon>Spermatophyta</taxon>
        <taxon>Magnoliopsida</taxon>
        <taxon>eudicotyledons</taxon>
        <taxon>Gunneridae</taxon>
        <taxon>Pentapetalae</taxon>
        <taxon>rosids</taxon>
        <taxon>fabids</taxon>
        <taxon>Malpighiales</taxon>
        <taxon>Salicaceae</taxon>
        <taxon>Saliceae</taxon>
        <taxon>Salix</taxon>
    </lineage>
</organism>
<protein>
    <submittedName>
        <fullName evidence="1">Uncharacterized protein</fullName>
    </submittedName>
</protein>
<dbReference type="AlphaFoldDB" id="A0A6N2N3S6"/>